<evidence type="ECO:0000256" key="1">
    <source>
        <dbReference type="ARBA" id="ARBA00022553"/>
    </source>
</evidence>
<feature type="modified residue" description="4-aspartylphosphate" evidence="4">
    <location>
        <position position="58"/>
    </location>
</feature>
<keyword evidence="7" id="KW-1185">Reference proteome</keyword>
<dbReference type="SMART" id="SM00448">
    <property type="entry name" value="REC"/>
    <property type="match status" value="1"/>
</dbReference>
<sequence length="123" mass="13629">MSAQAPHRRVLVIDDEADCADTMAMVLRRLGAEVRVAYSGAAGLDVAQSFAPDFIFLDIGMPGMDGYQTAREVRARMADRGIRIIALTGWGRREDRERSMAAGFDHHLVKPAEIDDLKELLKN</sequence>
<dbReference type="Gene3D" id="3.40.50.2300">
    <property type="match status" value="1"/>
</dbReference>
<reference evidence="6" key="1">
    <citation type="journal article" date="2023" name="Int. J. Syst. Evol. Microbiol.">
        <title>Methylocystis iwaonis sp. nov., a type II methane-oxidizing bacterium from surface soil of a rice paddy field in Japan, and emended description of the genus Methylocystis (ex Whittenbury et al. 1970) Bowman et al. 1993.</title>
        <authorList>
            <person name="Kaise H."/>
            <person name="Sawadogo J.B."/>
            <person name="Alam M.S."/>
            <person name="Ueno C."/>
            <person name="Dianou D."/>
            <person name="Shinjo R."/>
            <person name="Asakawa S."/>
        </authorList>
    </citation>
    <scope>NUCLEOTIDE SEQUENCE</scope>
    <source>
        <strain evidence="6">LMG27198</strain>
    </source>
</reference>
<dbReference type="SUPFAM" id="SSF52172">
    <property type="entry name" value="CheY-like"/>
    <property type="match status" value="1"/>
</dbReference>
<proteinExistence type="predicted"/>
<keyword evidence="1 4" id="KW-0597">Phosphoprotein</keyword>
<evidence type="ECO:0000313" key="6">
    <source>
        <dbReference type="EMBL" id="GLI92979.1"/>
    </source>
</evidence>
<dbReference type="CDD" id="cd17580">
    <property type="entry name" value="REC_2_DhkD-like"/>
    <property type="match status" value="1"/>
</dbReference>
<dbReference type="Pfam" id="PF00072">
    <property type="entry name" value="Response_reg"/>
    <property type="match status" value="1"/>
</dbReference>
<name>A0A9W6LS48_9HYPH</name>
<protein>
    <recommendedName>
        <fullName evidence="5">Response regulatory domain-containing protein</fullName>
    </recommendedName>
</protein>
<evidence type="ECO:0000256" key="4">
    <source>
        <dbReference type="PROSITE-ProRule" id="PRU00169"/>
    </source>
</evidence>
<gene>
    <name evidence="6" type="ORF">LMG27198_19710</name>
</gene>
<keyword evidence="3" id="KW-0804">Transcription</keyword>
<dbReference type="Proteomes" id="UP001144323">
    <property type="component" value="Unassembled WGS sequence"/>
</dbReference>
<keyword evidence="2" id="KW-0805">Transcription regulation</keyword>
<evidence type="ECO:0000256" key="2">
    <source>
        <dbReference type="ARBA" id="ARBA00023015"/>
    </source>
</evidence>
<dbReference type="PANTHER" id="PTHR44591">
    <property type="entry name" value="STRESS RESPONSE REGULATOR PROTEIN 1"/>
    <property type="match status" value="1"/>
</dbReference>
<dbReference type="PANTHER" id="PTHR44591:SF3">
    <property type="entry name" value="RESPONSE REGULATORY DOMAIN-CONTAINING PROTEIN"/>
    <property type="match status" value="1"/>
</dbReference>
<evidence type="ECO:0000256" key="3">
    <source>
        <dbReference type="ARBA" id="ARBA00023163"/>
    </source>
</evidence>
<evidence type="ECO:0000259" key="5">
    <source>
        <dbReference type="PROSITE" id="PS50110"/>
    </source>
</evidence>
<dbReference type="InterPro" id="IPR011006">
    <property type="entry name" value="CheY-like_superfamily"/>
</dbReference>
<comment type="caution">
    <text evidence="6">The sequence shown here is derived from an EMBL/GenBank/DDBJ whole genome shotgun (WGS) entry which is preliminary data.</text>
</comment>
<dbReference type="RefSeq" id="WP_281802523.1">
    <property type="nucleotide sequence ID" value="NZ_BSEC01000001.1"/>
</dbReference>
<dbReference type="EMBL" id="BSEC01000001">
    <property type="protein sequence ID" value="GLI92979.1"/>
    <property type="molecule type" value="Genomic_DNA"/>
</dbReference>
<accession>A0A9W6LS48</accession>
<dbReference type="PROSITE" id="PS50110">
    <property type="entry name" value="RESPONSE_REGULATORY"/>
    <property type="match status" value="1"/>
</dbReference>
<dbReference type="GO" id="GO:0000160">
    <property type="term" value="P:phosphorelay signal transduction system"/>
    <property type="evidence" value="ECO:0007669"/>
    <property type="project" value="InterPro"/>
</dbReference>
<dbReference type="InterPro" id="IPR001789">
    <property type="entry name" value="Sig_transdc_resp-reg_receiver"/>
</dbReference>
<dbReference type="InterPro" id="IPR050595">
    <property type="entry name" value="Bact_response_regulator"/>
</dbReference>
<dbReference type="AlphaFoldDB" id="A0A9W6LS48"/>
<evidence type="ECO:0000313" key="7">
    <source>
        <dbReference type="Proteomes" id="UP001144323"/>
    </source>
</evidence>
<organism evidence="6 7">
    <name type="scientific">Methylocystis echinoides</name>
    <dbReference type="NCBI Taxonomy" id="29468"/>
    <lineage>
        <taxon>Bacteria</taxon>
        <taxon>Pseudomonadati</taxon>
        <taxon>Pseudomonadota</taxon>
        <taxon>Alphaproteobacteria</taxon>
        <taxon>Hyphomicrobiales</taxon>
        <taxon>Methylocystaceae</taxon>
        <taxon>Methylocystis</taxon>
    </lineage>
</organism>
<feature type="domain" description="Response regulatory" evidence="5">
    <location>
        <begin position="9"/>
        <end position="123"/>
    </location>
</feature>